<proteinExistence type="predicted"/>
<evidence type="ECO:0000313" key="2">
    <source>
        <dbReference type="Proteomes" id="UP000016233"/>
    </source>
</evidence>
<dbReference type="RefSeq" id="WP_021002354.1">
    <property type="nucleotide sequence ID" value="NC_022246.1"/>
</dbReference>
<dbReference type="HOGENOM" id="CLU_2398351_0_0_9"/>
<dbReference type="KEGG" id="sib:SIR_0186"/>
<organism evidence="1 2">
    <name type="scientific">Streptococcus intermedius B196</name>
    <dbReference type="NCBI Taxonomy" id="862967"/>
    <lineage>
        <taxon>Bacteria</taxon>
        <taxon>Bacillati</taxon>
        <taxon>Bacillota</taxon>
        <taxon>Bacilli</taxon>
        <taxon>Lactobacillales</taxon>
        <taxon>Streptococcaceae</taxon>
        <taxon>Streptococcus</taxon>
        <taxon>Streptococcus anginosus group</taxon>
    </lineage>
</organism>
<sequence>MPYPEGYQVYHQYEVVIDLTEENILKAFENAPKEVKDALLDAMENRGFSLSDLANIRKGQIARVFGQGGGTQIQLGQSLKYYEDLGILREVTK</sequence>
<dbReference type="AlphaFoldDB" id="T1ZCD6"/>
<dbReference type="PATRIC" id="fig|862967.3.peg.170"/>
<reference evidence="1 2" key="1">
    <citation type="journal article" date="2013" name="BMC Genomics">
        <title>Phylogenetic relationship and virulence inference of Streptococcus Anginosus Group: curated annotation and whole-genome comparative analysis support distinct species designation.</title>
        <authorList>
            <person name="Olson A.B."/>
            <person name="Kent H."/>
            <person name="Sibley C.D."/>
            <person name="Grinwis M.E."/>
            <person name="Mabon P."/>
            <person name="Ouellette C."/>
            <person name="Tyson S."/>
            <person name="Graham M."/>
            <person name="Tyler S.D."/>
            <person name="Van Domselaar G."/>
            <person name="Surette M.G."/>
            <person name="Corbett C.R."/>
        </authorList>
    </citation>
    <scope>NUCLEOTIDE SEQUENCE [LARGE SCALE GENOMIC DNA]</scope>
    <source>
        <strain evidence="1 2">B196</strain>
    </source>
</reference>
<dbReference type="Proteomes" id="UP000016233">
    <property type="component" value="Chromosome"/>
</dbReference>
<evidence type="ECO:0000313" key="1">
    <source>
        <dbReference type="EMBL" id="AGU75578.1"/>
    </source>
</evidence>
<dbReference type="EMBL" id="CP003857">
    <property type="protein sequence ID" value="AGU75578.1"/>
    <property type="molecule type" value="Genomic_DNA"/>
</dbReference>
<name>T1ZCD6_STRIT</name>
<keyword evidence="2" id="KW-1185">Reference proteome</keyword>
<accession>T1ZCD6</accession>
<gene>
    <name evidence="1" type="ORF">SIR_0186</name>
</gene>
<protein>
    <submittedName>
        <fullName evidence="1">Uncharacterized protein</fullName>
    </submittedName>
</protein>